<evidence type="ECO:0000313" key="12">
    <source>
        <dbReference type="EMBL" id="AOS63104.1"/>
    </source>
</evidence>
<feature type="binding site" evidence="9">
    <location>
        <position position="224"/>
    </location>
    <ligand>
        <name>substrate</name>
    </ligand>
</feature>
<feature type="active site" description="Proton donor" evidence="8">
    <location>
        <position position="150"/>
    </location>
</feature>
<keyword evidence="4" id="KW-1015">Disulfide bond</keyword>
<dbReference type="RefSeq" id="WP_069848735.1">
    <property type="nucleotide sequence ID" value="NZ_CP014859.1"/>
</dbReference>
<dbReference type="PRINTS" id="PR00733">
    <property type="entry name" value="GLHYDRLASE6"/>
</dbReference>
<evidence type="ECO:0000256" key="10">
    <source>
        <dbReference type="PROSITE-ProRule" id="PRU10056"/>
    </source>
</evidence>
<dbReference type="Pfam" id="PF01341">
    <property type="entry name" value="Glyco_hydro_6"/>
    <property type="match status" value="1"/>
</dbReference>
<protein>
    <recommendedName>
        <fullName evidence="11">Glucanase</fullName>
        <ecNumber evidence="11">3.2.1.-</ecNumber>
    </recommendedName>
</protein>
<proteinExistence type="inferred from homology"/>
<evidence type="ECO:0000256" key="8">
    <source>
        <dbReference type="PIRSR" id="PIRSR001100-1"/>
    </source>
</evidence>
<dbReference type="PIRSF" id="PIRSF001100">
    <property type="entry name" value="Beta_cellobiohydrolase"/>
    <property type="match status" value="1"/>
</dbReference>
<sequence length="322" mass="32866">MTSRIGAGIATIAVLVAAIGGAVVAPTASADAPLDDTFYVNPETNAARWVAANPDDSRAALIGERIATVAQPQWFTQHNPDEVAAQVDAYVGAAADAAGIPIMVVYNIPNRDCSNHSGGGAPDHDSYRTWVDQVAAGLADRPATIVLEPDVLSLMDSCMSEAEQAQVSDSIAYAVSALTAGSAQADVYLDAGHSGWHPPQETAARLVRAGIADGAAGIATNVSNYRWTDDETNYAKAVLDATGVPGLGAVIDTSRNGNGPAGDEWCDPAGRAIGTPSTSATGDAAIDAYLWIKLPGEADGCAGSAGEFVPQLAYDLAAASTR</sequence>
<keyword evidence="5 11" id="KW-0119">Carbohydrate metabolism</keyword>
<keyword evidence="6 11" id="KW-0326">Glycosidase</keyword>
<keyword evidence="2 11" id="KW-0378">Hydrolase</keyword>
<name>A0AAC9MY65_9PSEU</name>
<keyword evidence="7 11" id="KW-0624">Polysaccharide degradation</keyword>
<keyword evidence="3 11" id="KW-0136">Cellulose degradation</keyword>
<dbReference type="InterPro" id="IPR016288">
    <property type="entry name" value="Beta_cellobiohydrolase"/>
</dbReference>
<feature type="binding site" evidence="9">
    <location>
        <position position="293"/>
    </location>
    <ligand>
        <name>substrate</name>
    </ligand>
</feature>
<reference evidence="13" key="1">
    <citation type="submission" date="2016-03" db="EMBL/GenBank/DDBJ databases">
        <title>Complete genome sequence of the type strain Actinoalloteichus hymeniacidonis DSM 45092.</title>
        <authorList>
            <person name="Schaffert L."/>
            <person name="Albersmeier A."/>
            <person name="Winkler A."/>
            <person name="Kalinowski J."/>
            <person name="Zotchev S."/>
            <person name="Ruckert C."/>
        </authorList>
    </citation>
    <scope>NUCLEOTIDE SEQUENCE [LARGE SCALE GENOMIC DNA]</scope>
    <source>
        <strain evidence="13">HPA177(T) (DSM 45092(T))</strain>
    </source>
</reference>
<feature type="active site" description="Proton acceptor" evidence="8">
    <location>
        <position position="299"/>
    </location>
</feature>
<evidence type="ECO:0000256" key="5">
    <source>
        <dbReference type="ARBA" id="ARBA00023277"/>
    </source>
</evidence>
<evidence type="ECO:0000256" key="4">
    <source>
        <dbReference type="ARBA" id="ARBA00023157"/>
    </source>
</evidence>
<evidence type="ECO:0000256" key="2">
    <source>
        <dbReference type="ARBA" id="ARBA00022801"/>
    </source>
</evidence>
<feature type="binding site" evidence="9">
    <location>
        <position position="265"/>
    </location>
    <ligand>
        <name>substrate</name>
    </ligand>
</feature>
<feature type="binding site" evidence="9">
    <location>
        <position position="196"/>
    </location>
    <ligand>
        <name>substrate</name>
    </ligand>
</feature>
<organism evidence="12 13">
    <name type="scientific">Actinoalloteichus hymeniacidonis</name>
    <dbReference type="NCBI Taxonomy" id="340345"/>
    <lineage>
        <taxon>Bacteria</taxon>
        <taxon>Bacillati</taxon>
        <taxon>Actinomycetota</taxon>
        <taxon>Actinomycetes</taxon>
        <taxon>Pseudonocardiales</taxon>
        <taxon>Pseudonocardiaceae</taxon>
        <taxon>Actinoalloteichus</taxon>
    </lineage>
</organism>
<feature type="chain" id="PRO_5041767116" description="Glucanase" evidence="11">
    <location>
        <begin position="31"/>
        <end position="322"/>
    </location>
</feature>
<comment type="similarity">
    <text evidence="11">Belongs to the glycosyl hydrolase family 6.</text>
</comment>
<dbReference type="GO" id="GO:0030245">
    <property type="term" value="P:cellulose catabolic process"/>
    <property type="evidence" value="ECO:0007669"/>
    <property type="project" value="UniProtKB-KW"/>
</dbReference>
<feature type="active site" evidence="10">
    <location>
        <position position="112"/>
    </location>
</feature>
<evidence type="ECO:0000256" key="7">
    <source>
        <dbReference type="ARBA" id="ARBA00023326"/>
    </source>
</evidence>
<evidence type="ECO:0000256" key="9">
    <source>
        <dbReference type="PIRSR" id="PIRSR001100-2"/>
    </source>
</evidence>
<feature type="binding site" evidence="9">
    <location>
        <position position="74"/>
    </location>
    <ligand>
        <name>substrate</name>
    </ligand>
</feature>
<dbReference type="InterPro" id="IPR036434">
    <property type="entry name" value="Beta_cellobiohydrolase_sf"/>
</dbReference>
<dbReference type="Proteomes" id="UP000095210">
    <property type="component" value="Chromosome"/>
</dbReference>
<gene>
    <name evidence="12" type="ORF">TL08_11450</name>
</gene>
<dbReference type="PANTHER" id="PTHR34876">
    <property type="match status" value="1"/>
</dbReference>
<evidence type="ECO:0000313" key="13">
    <source>
        <dbReference type="Proteomes" id="UP000095210"/>
    </source>
</evidence>
<dbReference type="PROSITE" id="PS00655">
    <property type="entry name" value="GLYCOSYL_HYDROL_F6_1"/>
    <property type="match status" value="1"/>
</dbReference>
<evidence type="ECO:0000256" key="3">
    <source>
        <dbReference type="ARBA" id="ARBA00023001"/>
    </source>
</evidence>
<keyword evidence="1 11" id="KW-0732">Signal</keyword>
<evidence type="ECO:0000256" key="6">
    <source>
        <dbReference type="ARBA" id="ARBA00023295"/>
    </source>
</evidence>
<feature type="signal peptide" evidence="11">
    <location>
        <begin position="1"/>
        <end position="30"/>
    </location>
</feature>
<dbReference type="EC" id="3.2.1.-" evidence="11"/>
<dbReference type="PANTHER" id="PTHR34876:SF4">
    <property type="entry name" value="1,4-BETA-D-GLUCAN CELLOBIOHYDROLASE C-RELATED"/>
    <property type="match status" value="1"/>
</dbReference>
<dbReference type="EMBL" id="CP014859">
    <property type="protein sequence ID" value="AOS63104.1"/>
    <property type="molecule type" value="Genomic_DNA"/>
</dbReference>
<dbReference type="GO" id="GO:0004553">
    <property type="term" value="F:hydrolase activity, hydrolyzing O-glycosyl compounds"/>
    <property type="evidence" value="ECO:0007669"/>
    <property type="project" value="InterPro"/>
</dbReference>
<feature type="binding site" evidence="9">
    <location>
        <position position="193"/>
    </location>
    <ligand>
        <name>substrate</name>
    </ligand>
</feature>
<dbReference type="Gene3D" id="3.20.20.40">
    <property type="entry name" value="1, 4-beta cellobiohydrolase"/>
    <property type="match status" value="1"/>
</dbReference>
<dbReference type="AlphaFoldDB" id="A0AAC9MY65"/>
<accession>A0AAC9MY65</accession>
<dbReference type="SUPFAM" id="SSF51989">
    <property type="entry name" value="Glycosyl hydrolases family 6, cellulases"/>
    <property type="match status" value="1"/>
</dbReference>
<evidence type="ECO:0000256" key="1">
    <source>
        <dbReference type="ARBA" id="ARBA00022729"/>
    </source>
</evidence>
<dbReference type="KEGG" id="ahm:TL08_11450"/>
<evidence type="ECO:0000256" key="11">
    <source>
        <dbReference type="RuleBase" id="RU361186"/>
    </source>
</evidence>
<dbReference type="InterPro" id="IPR001524">
    <property type="entry name" value="Glyco_hydro_6_CS"/>
</dbReference>
<keyword evidence="13" id="KW-1185">Reference proteome</keyword>
<feature type="binding site" evidence="9">
    <location>
        <position position="297"/>
    </location>
    <ligand>
        <name>substrate</name>
    </ligand>
</feature>